<feature type="compositionally biased region" description="Polar residues" evidence="1">
    <location>
        <begin position="163"/>
        <end position="202"/>
    </location>
</feature>
<feature type="compositionally biased region" description="Polar residues" evidence="1">
    <location>
        <begin position="139"/>
        <end position="148"/>
    </location>
</feature>
<proteinExistence type="predicted"/>
<feature type="compositionally biased region" description="Basic and acidic residues" evidence="1">
    <location>
        <begin position="229"/>
        <end position="243"/>
    </location>
</feature>
<protein>
    <submittedName>
        <fullName evidence="2">Uncharacterized protein</fullName>
    </submittedName>
</protein>
<feature type="compositionally biased region" description="Polar residues" evidence="1">
    <location>
        <begin position="1"/>
        <end position="14"/>
    </location>
</feature>
<dbReference type="AlphaFoldDB" id="A0A8J4P1J3"/>
<reference evidence="2" key="1">
    <citation type="journal article" date="2019" name="Gigascience">
        <title>High-coverage genomes to elucidate the evolution of penguins.</title>
        <authorList>
            <person name="Pan H."/>
            <person name="Cole T.L."/>
            <person name="Bi X."/>
            <person name="Fang M."/>
            <person name="Zhou C."/>
            <person name="Yang Z."/>
            <person name="Ksepka D.T."/>
            <person name="Hart T."/>
            <person name="Bouzat J.L."/>
            <person name="Argilla L.S."/>
            <person name="Bertelsen M.F."/>
            <person name="Boersma P.D."/>
            <person name="Bost C.A."/>
            <person name="Cherel Y."/>
            <person name="Dann P."/>
            <person name="Fiddaman S.R."/>
            <person name="Howard P."/>
            <person name="Labuschagne K."/>
            <person name="Mattern T."/>
            <person name="Miller G."/>
            <person name="Parker P."/>
            <person name="Phillips R.A."/>
            <person name="Quillfeldt P."/>
            <person name="Ryan P.G."/>
            <person name="Taylor H."/>
            <person name="Thompson D.R."/>
            <person name="Young M.J."/>
            <person name="Ellegaard M.R."/>
            <person name="Gilbert M.T.P."/>
            <person name="Sinding M.S."/>
            <person name="Pacheco G."/>
            <person name="Shepherd L.D."/>
            <person name="Tennyson A.J.D."/>
            <person name="Grosser S."/>
            <person name="Kay E."/>
            <person name="Nupen L.J."/>
            <person name="Ellenberg U."/>
            <person name="Houston D.M."/>
            <person name="Reeve A.H."/>
            <person name="Johnson K."/>
            <person name="Masello J.F."/>
            <person name="Stracke T."/>
            <person name="McKinlay B."/>
            <person name="Borboroglu P.G."/>
            <person name="Zhang D.X."/>
            <person name="Zhang G."/>
        </authorList>
    </citation>
    <scope>NUCLEOTIDE SEQUENCE</scope>
    <source>
        <strain evidence="2">KP FORT 001</strain>
    </source>
</reference>
<feature type="region of interest" description="Disordered" evidence="1">
    <location>
        <begin position="1"/>
        <end position="280"/>
    </location>
</feature>
<dbReference type="Proteomes" id="UP000751161">
    <property type="component" value="Unassembled WGS sequence"/>
</dbReference>
<feature type="non-terminal residue" evidence="2">
    <location>
        <position position="1"/>
    </location>
</feature>
<sequence>LLGATNCTSIQRKQGLSKESGRKSNYGETKKLILENSASQEKMGLSKGNSRQTVTSLSLSSTSLQGLPEDGKNETPEEQQSVLLEVAPSEKENPSRVGRKKTISSKSEETSSTFLRQKPGLPKDRGQKRILKEGEDTPLENNSSQGKTRQLRNKRKKVEFTSEAATSTSICKNGNLPENSKTSETQNVCLTSTGSEKNNQSGKGKEFNPIQQATSTSRRRKCQLPADDLASKKLKSENDENRLLQKGKRNRTKEELGEEDIRATRTAGGTDRKTRSSTRT</sequence>
<evidence type="ECO:0000313" key="3">
    <source>
        <dbReference type="Proteomes" id="UP000751161"/>
    </source>
</evidence>
<feature type="non-terminal residue" evidence="2">
    <location>
        <position position="280"/>
    </location>
</feature>
<feature type="compositionally biased region" description="Low complexity" evidence="1">
    <location>
        <begin position="53"/>
        <end position="64"/>
    </location>
</feature>
<evidence type="ECO:0000313" key="2">
    <source>
        <dbReference type="EMBL" id="KAF1652057.1"/>
    </source>
</evidence>
<feature type="compositionally biased region" description="Basic and acidic residues" evidence="1">
    <location>
        <begin position="121"/>
        <end position="135"/>
    </location>
</feature>
<dbReference type="EMBL" id="VULM01013607">
    <property type="protein sequence ID" value="KAF1652057.1"/>
    <property type="molecule type" value="Genomic_DNA"/>
</dbReference>
<organism evidence="2 3">
    <name type="scientific">Aptenodytes patagonicus</name>
    <name type="common">King penguin</name>
    <dbReference type="NCBI Taxonomy" id="9234"/>
    <lineage>
        <taxon>Eukaryota</taxon>
        <taxon>Metazoa</taxon>
        <taxon>Chordata</taxon>
        <taxon>Craniata</taxon>
        <taxon>Vertebrata</taxon>
        <taxon>Euteleostomi</taxon>
        <taxon>Archelosauria</taxon>
        <taxon>Archosauria</taxon>
        <taxon>Dinosauria</taxon>
        <taxon>Saurischia</taxon>
        <taxon>Theropoda</taxon>
        <taxon>Coelurosauria</taxon>
        <taxon>Aves</taxon>
        <taxon>Neognathae</taxon>
        <taxon>Neoaves</taxon>
        <taxon>Aequornithes</taxon>
        <taxon>Sphenisciformes</taxon>
        <taxon>Spheniscidae</taxon>
        <taxon>Aptenodytes</taxon>
    </lineage>
</organism>
<comment type="caution">
    <text evidence="2">The sequence shown here is derived from an EMBL/GenBank/DDBJ whole genome shotgun (WGS) entry which is preliminary data.</text>
</comment>
<keyword evidence="3" id="KW-1185">Reference proteome</keyword>
<accession>A0A8J4P1J3</accession>
<name>A0A8J4P1J3_APTPA</name>
<gene>
    <name evidence="2" type="ORF">FQA23_0000153</name>
</gene>
<evidence type="ECO:0000256" key="1">
    <source>
        <dbReference type="SAM" id="MobiDB-lite"/>
    </source>
</evidence>
<feature type="compositionally biased region" description="Basic and acidic residues" evidence="1">
    <location>
        <begin position="252"/>
        <end position="263"/>
    </location>
</feature>